<dbReference type="EMBL" id="JGZE01000030">
    <property type="protein sequence ID" value="KFI73937.1"/>
    <property type="molecule type" value="Genomic_DNA"/>
</dbReference>
<keyword evidence="2" id="KW-1185">Reference proteome</keyword>
<dbReference type="Proteomes" id="UP000029082">
    <property type="component" value="Unassembled WGS sequence"/>
</dbReference>
<reference evidence="1 2" key="1">
    <citation type="submission" date="2014-03" db="EMBL/GenBank/DDBJ databases">
        <title>Genomics of Bifidobacteria.</title>
        <authorList>
            <person name="Ventura M."/>
            <person name="Milani C."/>
            <person name="Lugli G.A."/>
        </authorList>
    </citation>
    <scope>NUCLEOTIDE SEQUENCE [LARGE SCALE GENOMIC DNA]</scope>
    <source>
        <strain evidence="1 2">DSM 21395</strain>
    </source>
</reference>
<name>A0A087BSD7_9BIFI</name>
<organism evidence="1 2">
    <name type="scientific">Bifidobacterium mongoliense DSM 21395</name>
    <dbReference type="NCBI Taxonomy" id="1437603"/>
    <lineage>
        <taxon>Bacteria</taxon>
        <taxon>Bacillati</taxon>
        <taxon>Actinomycetota</taxon>
        <taxon>Actinomycetes</taxon>
        <taxon>Bifidobacteriales</taxon>
        <taxon>Bifidobacteriaceae</taxon>
        <taxon>Bifidobacterium</taxon>
    </lineage>
</organism>
<sequence length="44" mass="5147">MGLGRSDATLRYRLMPSARSEMKSAMRDLGRRTEPQRYVHVPLR</sequence>
<evidence type="ECO:0000313" key="1">
    <source>
        <dbReference type="EMBL" id="KFI73937.1"/>
    </source>
</evidence>
<comment type="caution">
    <text evidence="1">The sequence shown here is derived from an EMBL/GenBank/DDBJ whole genome shotgun (WGS) entry which is preliminary data.</text>
</comment>
<protein>
    <submittedName>
        <fullName evidence="1">Uncharacterized protein</fullName>
    </submittedName>
</protein>
<accession>A0A087BSD7</accession>
<gene>
    <name evidence="1" type="ORF">BMON_1606</name>
</gene>
<dbReference type="AlphaFoldDB" id="A0A087BSD7"/>
<evidence type="ECO:0000313" key="2">
    <source>
        <dbReference type="Proteomes" id="UP000029082"/>
    </source>
</evidence>
<proteinExistence type="predicted"/>